<reference evidence="2 3" key="1">
    <citation type="submission" date="2016-11" db="EMBL/GenBank/DDBJ databases">
        <title>Whole Genome Sequencing of Mucilaginibacter polytrichastri RG4-7(T) isolated from the moss sample.</title>
        <authorList>
            <person name="Li Y."/>
        </authorList>
    </citation>
    <scope>NUCLEOTIDE SEQUENCE [LARGE SCALE GENOMIC DNA]</scope>
    <source>
        <strain evidence="2 3">RG4-7</strain>
    </source>
</reference>
<dbReference type="RefSeq" id="WP_074488443.1">
    <property type="nucleotide sequence ID" value="NZ_FPAM01000001.1"/>
</dbReference>
<name>A0A1Q5ZV50_9SPHI</name>
<evidence type="ECO:0000256" key="1">
    <source>
        <dbReference type="SAM" id="Phobius"/>
    </source>
</evidence>
<keyword evidence="1" id="KW-0812">Transmembrane</keyword>
<evidence type="ECO:0000313" key="3">
    <source>
        <dbReference type="Proteomes" id="UP000186720"/>
    </source>
</evidence>
<feature type="transmembrane region" description="Helical" evidence="1">
    <location>
        <begin position="79"/>
        <end position="101"/>
    </location>
</feature>
<comment type="caution">
    <text evidence="2">The sequence shown here is derived from an EMBL/GenBank/DDBJ whole genome shotgun (WGS) entry which is preliminary data.</text>
</comment>
<accession>A0A1Q5ZV50</accession>
<dbReference type="EMBL" id="MPPL01000001">
    <property type="protein sequence ID" value="OKS85640.1"/>
    <property type="molecule type" value="Genomic_DNA"/>
</dbReference>
<protein>
    <submittedName>
        <fullName evidence="2">Uncharacterized protein</fullName>
    </submittedName>
</protein>
<dbReference type="AlphaFoldDB" id="A0A1Q5ZV50"/>
<feature type="transmembrane region" description="Helical" evidence="1">
    <location>
        <begin position="107"/>
        <end position="123"/>
    </location>
</feature>
<proteinExistence type="predicted"/>
<sequence length="157" mass="18300">MFELNLKYETSQQTDIEQSVLMDNIFNYIKKEYQILERTDHKIVVTFNTGSGLLWMSRSKQTRTIKDGRFDVGEAKITFTYYLDILPDIIFISIGILLGVFADSRAFMLPILPTVMLIFRIRALRTSSRDILWGITSNSTQPITTKFKSIRFDREKV</sequence>
<evidence type="ECO:0000313" key="2">
    <source>
        <dbReference type="EMBL" id="OKS85640.1"/>
    </source>
</evidence>
<gene>
    <name evidence="2" type="ORF">RG47T_1086</name>
</gene>
<keyword evidence="1" id="KW-1133">Transmembrane helix</keyword>
<organism evidence="2 3">
    <name type="scientific">Mucilaginibacter polytrichastri</name>
    <dbReference type="NCBI Taxonomy" id="1302689"/>
    <lineage>
        <taxon>Bacteria</taxon>
        <taxon>Pseudomonadati</taxon>
        <taxon>Bacteroidota</taxon>
        <taxon>Sphingobacteriia</taxon>
        <taxon>Sphingobacteriales</taxon>
        <taxon>Sphingobacteriaceae</taxon>
        <taxon>Mucilaginibacter</taxon>
    </lineage>
</organism>
<dbReference type="STRING" id="1302689.RG47T_1086"/>
<dbReference type="Proteomes" id="UP000186720">
    <property type="component" value="Unassembled WGS sequence"/>
</dbReference>
<keyword evidence="3" id="KW-1185">Reference proteome</keyword>
<keyword evidence="1" id="KW-0472">Membrane</keyword>